<evidence type="ECO:0000259" key="2">
    <source>
        <dbReference type="Pfam" id="PF02481"/>
    </source>
</evidence>
<comment type="caution">
    <text evidence="3">The sequence shown here is derived from an EMBL/GenBank/DDBJ whole genome shotgun (WGS) entry which is preliminary data.</text>
</comment>
<name>A0A8J3WTB3_9ACTN</name>
<dbReference type="InterPro" id="IPR003488">
    <property type="entry name" value="DprA"/>
</dbReference>
<evidence type="ECO:0000313" key="4">
    <source>
        <dbReference type="Proteomes" id="UP000634476"/>
    </source>
</evidence>
<proteinExistence type="inferred from homology"/>
<dbReference type="PANTHER" id="PTHR43022:SF1">
    <property type="entry name" value="PROTEIN SMF"/>
    <property type="match status" value="1"/>
</dbReference>
<dbReference type="EMBL" id="BOOK01000021">
    <property type="protein sequence ID" value="GII01105.1"/>
    <property type="molecule type" value="Genomic_DNA"/>
</dbReference>
<dbReference type="AlphaFoldDB" id="A0A8J3WTB3"/>
<evidence type="ECO:0000256" key="1">
    <source>
        <dbReference type="ARBA" id="ARBA00006525"/>
    </source>
</evidence>
<dbReference type="InterPro" id="IPR057666">
    <property type="entry name" value="DrpA_SLOG"/>
</dbReference>
<reference evidence="3" key="1">
    <citation type="submission" date="2021-01" db="EMBL/GenBank/DDBJ databases">
        <title>Whole genome shotgun sequence of Planobispora takensis NBRC 109077.</title>
        <authorList>
            <person name="Komaki H."/>
            <person name="Tamura T."/>
        </authorList>
    </citation>
    <scope>NUCLEOTIDE SEQUENCE</scope>
    <source>
        <strain evidence="3">NBRC 109077</strain>
    </source>
</reference>
<dbReference type="RefSeq" id="WP_239130627.1">
    <property type="nucleotide sequence ID" value="NZ_BOOK01000021.1"/>
</dbReference>
<dbReference type="GO" id="GO:0009294">
    <property type="term" value="P:DNA-mediated transformation"/>
    <property type="evidence" value="ECO:0007669"/>
    <property type="project" value="InterPro"/>
</dbReference>
<gene>
    <name evidence="3" type="ORF">Pta02_31130</name>
</gene>
<dbReference type="NCBIfam" id="TIGR00732">
    <property type="entry name" value="dprA"/>
    <property type="match status" value="1"/>
</dbReference>
<sequence length="397" mass="41409">MNDRFARLTLMRLAEPGDAVMGRLVAAHGPEAVVAQIRAGRLDAGFTRWFAGTCRRGADGRADDEAAAKLDRILASWTARLKTADPGCDLADGERIGARLIVPGDPEWPTQLDDLGDSRPHALWLHGEANLRFSCVRSVAIVGSRVATPYGTHVATEFGAGLSERGYGVVSGGAYGVDGAAHRGALACDAPTVAVLACGADVTYPTAHHDLFAAVRTQGLLVSECPMGVRPTRPRFLVRNRLIAALSRGTLVVEAAVRSGALNTAGHATGLNRHLAAVPGPVTSDTSAGCHRLIRQGAAACVTTPEEMIELVGAIGGDLAPEPRGPVFSRDRLSPETRRVLEAVPTRAGAGPAIIALTAGVDLDTVLSCLGGLAAAGYVERVPRGWRLRPSAPPDHP</sequence>
<accession>A0A8J3WTB3</accession>
<dbReference type="PANTHER" id="PTHR43022">
    <property type="entry name" value="PROTEIN SMF"/>
    <property type="match status" value="1"/>
</dbReference>
<evidence type="ECO:0000313" key="3">
    <source>
        <dbReference type="EMBL" id="GII01105.1"/>
    </source>
</evidence>
<keyword evidence="4" id="KW-1185">Reference proteome</keyword>
<organism evidence="3 4">
    <name type="scientific">Planobispora takensis</name>
    <dbReference type="NCBI Taxonomy" id="1367882"/>
    <lineage>
        <taxon>Bacteria</taxon>
        <taxon>Bacillati</taxon>
        <taxon>Actinomycetota</taxon>
        <taxon>Actinomycetes</taxon>
        <taxon>Streptosporangiales</taxon>
        <taxon>Streptosporangiaceae</taxon>
        <taxon>Planobispora</taxon>
    </lineage>
</organism>
<dbReference type="Proteomes" id="UP000634476">
    <property type="component" value="Unassembled WGS sequence"/>
</dbReference>
<dbReference type="Gene3D" id="3.40.50.450">
    <property type="match status" value="1"/>
</dbReference>
<comment type="similarity">
    <text evidence="1">Belongs to the DprA/Smf family.</text>
</comment>
<dbReference type="Pfam" id="PF02481">
    <property type="entry name" value="DNA_processg_A"/>
    <property type="match status" value="1"/>
</dbReference>
<protein>
    <submittedName>
        <fullName evidence="3">DNA processing protein DprA</fullName>
    </submittedName>
</protein>
<feature type="domain" description="Smf/DprA SLOG" evidence="2">
    <location>
        <begin position="100"/>
        <end position="311"/>
    </location>
</feature>
<dbReference type="SUPFAM" id="SSF102405">
    <property type="entry name" value="MCP/YpsA-like"/>
    <property type="match status" value="1"/>
</dbReference>